<evidence type="ECO:0000259" key="7">
    <source>
        <dbReference type="Pfam" id="PF17203"/>
    </source>
</evidence>
<dbReference type="EMBL" id="JARGDL010000014">
    <property type="protein sequence ID" value="MDF1612543.1"/>
    <property type="molecule type" value="Genomic_DNA"/>
</dbReference>
<accession>A0AAE3TER4</accession>
<name>A0AAE3TER4_9BACT</name>
<evidence type="ECO:0000256" key="2">
    <source>
        <dbReference type="ARBA" id="ARBA00022475"/>
    </source>
</evidence>
<keyword evidence="5 6" id="KW-0472">Membrane</keyword>
<dbReference type="AlphaFoldDB" id="A0AAE3TER4"/>
<proteinExistence type="predicted"/>
<protein>
    <recommendedName>
        <fullName evidence="7">Single cache domain-containing protein</fullName>
    </recommendedName>
</protein>
<keyword evidence="3 6" id="KW-0812">Transmembrane</keyword>
<feature type="transmembrane region" description="Helical" evidence="6">
    <location>
        <begin position="12"/>
        <end position="34"/>
    </location>
</feature>
<dbReference type="Pfam" id="PF17203">
    <property type="entry name" value="sCache_3_2"/>
    <property type="match status" value="1"/>
</dbReference>
<evidence type="ECO:0000256" key="3">
    <source>
        <dbReference type="ARBA" id="ARBA00022692"/>
    </source>
</evidence>
<dbReference type="GO" id="GO:0005886">
    <property type="term" value="C:plasma membrane"/>
    <property type="evidence" value="ECO:0007669"/>
    <property type="project" value="UniProtKB-SubCell"/>
</dbReference>
<evidence type="ECO:0000256" key="1">
    <source>
        <dbReference type="ARBA" id="ARBA00004651"/>
    </source>
</evidence>
<keyword evidence="9" id="KW-1185">Reference proteome</keyword>
<evidence type="ECO:0000313" key="9">
    <source>
        <dbReference type="Proteomes" id="UP001221302"/>
    </source>
</evidence>
<organism evidence="8 9">
    <name type="scientific">Stygiobacter electus</name>
    <dbReference type="NCBI Taxonomy" id="3032292"/>
    <lineage>
        <taxon>Bacteria</taxon>
        <taxon>Pseudomonadati</taxon>
        <taxon>Ignavibacteriota</taxon>
        <taxon>Ignavibacteria</taxon>
        <taxon>Ignavibacteriales</taxon>
        <taxon>Melioribacteraceae</taxon>
        <taxon>Stygiobacter</taxon>
    </lineage>
</organism>
<dbReference type="Gene3D" id="6.10.340.10">
    <property type="match status" value="1"/>
</dbReference>
<evidence type="ECO:0000256" key="5">
    <source>
        <dbReference type="ARBA" id="ARBA00023136"/>
    </source>
</evidence>
<dbReference type="CDD" id="cd06225">
    <property type="entry name" value="HAMP"/>
    <property type="match status" value="1"/>
</dbReference>
<gene>
    <name evidence="8" type="ORF">P0M35_10305</name>
</gene>
<reference evidence="8" key="1">
    <citation type="submission" date="2023-03" db="EMBL/GenBank/DDBJ databases">
        <title>Stygiobacter electus gen. nov., sp. nov., facultatively anaerobic thermotolerant bacterium of the class Ignavibacteria from a well of Yessentuki mineral water deposit.</title>
        <authorList>
            <person name="Podosokorskaya O.A."/>
            <person name="Elcheninov A.G."/>
            <person name="Petrova N.F."/>
            <person name="Zavarzina D.G."/>
            <person name="Kublanov I.V."/>
            <person name="Merkel A.Y."/>
        </authorList>
    </citation>
    <scope>NUCLEOTIDE SEQUENCE</scope>
    <source>
        <strain evidence="8">09-Me</strain>
    </source>
</reference>
<dbReference type="RefSeq" id="WP_321536313.1">
    <property type="nucleotide sequence ID" value="NZ_JARGDL010000014.1"/>
</dbReference>
<dbReference type="InterPro" id="IPR033463">
    <property type="entry name" value="sCache_3"/>
</dbReference>
<dbReference type="SUPFAM" id="SSF103190">
    <property type="entry name" value="Sensory domain-like"/>
    <property type="match status" value="1"/>
</dbReference>
<comment type="subcellular location">
    <subcellularLocation>
        <location evidence="1">Cell membrane</location>
        <topology evidence="1">Multi-pass membrane protein</topology>
    </subcellularLocation>
</comment>
<keyword evidence="2" id="KW-1003">Cell membrane</keyword>
<evidence type="ECO:0000313" key="8">
    <source>
        <dbReference type="EMBL" id="MDF1612543.1"/>
    </source>
</evidence>
<dbReference type="Proteomes" id="UP001221302">
    <property type="component" value="Unassembled WGS sequence"/>
</dbReference>
<keyword evidence="4 6" id="KW-1133">Transmembrane helix</keyword>
<feature type="domain" description="Single cache" evidence="7">
    <location>
        <begin position="39"/>
        <end position="169"/>
    </location>
</feature>
<evidence type="ECO:0000256" key="4">
    <source>
        <dbReference type="ARBA" id="ARBA00022989"/>
    </source>
</evidence>
<comment type="caution">
    <text evidence="8">The sequence shown here is derived from an EMBL/GenBank/DDBJ whole genome shotgun (WGS) entry which is preliminary data.</text>
</comment>
<evidence type="ECO:0000256" key="6">
    <source>
        <dbReference type="SAM" id="Phobius"/>
    </source>
</evidence>
<sequence>MKTLRFKLPLFWKFSVAIISIVLIFGSINSILIYNNVQTALQAETKKRALFIANSISNQITSYILFEDYISLQNTLNSIKEIDENIFYIFILDNKDQVIVHTFTNEIPDDLIEANMLMENQKSNTQLLLLRDLNEEIIIDVAAPILGGKVGTVRVGLKESSIIADVQKTVNIFWLMVAAFLFVGIAGALVFANFITKPIKAIQNVADGIDLNQIGKKETPQIRIREKFLDRMKMLFRAEDEIDILADRFNQMIIRLDKAYFDLQHAQATIIQ</sequence>
<dbReference type="InterPro" id="IPR029151">
    <property type="entry name" value="Sensor-like_sf"/>
</dbReference>
<feature type="transmembrane region" description="Helical" evidence="6">
    <location>
        <begin position="172"/>
        <end position="195"/>
    </location>
</feature>